<proteinExistence type="predicted"/>
<dbReference type="Proteomes" id="UP000807371">
    <property type="component" value="Unassembled WGS sequence"/>
</dbReference>
<reference evidence="2 3" key="1">
    <citation type="submission" date="2020-09" db="EMBL/GenBank/DDBJ databases">
        <title>Biosynthesis of the nuclear factor of activated T cells inhibitor NFAT-133 and its congeners in Streptomyces pactum.</title>
        <authorList>
            <person name="Zhou W."/>
            <person name="Posri P."/>
            <person name="Abugrain M.E."/>
            <person name="Weisberg A.J."/>
            <person name="Chang J.H."/>
            <person name="Mahmud T."/>
        </authorList>
    </citation>
    <scope>NUCLEOTIDE SEQUENCE [LARGE SCALE GENOMIC DNA]</scope>
    <source>
        <strain evidence="2 3">ATCC 27456</strain>
    </source>
</reference>
<gene>
    <name evidence="2" type="ORF">IHE55_21855</name>
</gene>
<sequence>MGDTGAKRAVEWLVSAAPDPGACRWAWERHPLGVALLPAGRVWDVLVVPGRLGRRTLRVLGRRAEPAGPVLGDARGDGDARVGFLVPAGTAAHWVGTGIRGLGPGSWVVVPHPGRTAGRVRWLAAPDGSGRLTTPGLLELALHQAVVELADEDRYRRGRAHR</sequence>
<dbReference type="Pfam" id="PF09250">
    <property type="entry name" value="Prim-Pol"/>
    <property type="match status" value="1"/>
</dbReference>
<evidence type="ECO:0000313" key="3">
    <source>
        <dbReference type="Proteomes" id="UP000807371"/>
    </source>
</evidence>
<comment type="caution">
    <text evidence="2">The sequence shown here is derived from an EMBL/GenBank/DDBJ whole genome shotgun (WGS) entry which is preliminary data.</text>
</comment>
<dbReference type="RefSeq" id="WP_197990575.1">
    <property type="nucleotide sequence ID" value="NZ_JACYXC010000001.1"/>
</dbReference>
<dbReference type="InterPro" id="IPR015330">
    <property type="entry name" value="DNA_primase/pol_bifunc_N"/>
</dbReference>
<evidence type="ECO:0000259" key="1">
    <source>
        <dbReference type="Pfam" id="PF09250"/>
    </source>
</evidence>
<evidence type="ECO:0000313" key="2">
    <source>
        <dbReference type="EMBL" id="MBH5337262.1"/>
    </source>
</evidence>
<organism evidence="2 3">
    <name type="scientific">Streptomyces pactum</name>
    <dbReference type="NCBI Taxonomy" id="68249"/>
    <lineage>
        <taxon>Bacteria</taxon>
        <taxon>Bacillati</taxon>
        <taxon>Actinomycetota</taxon>
        <taxon>Actinomycetes</taxon>
        <taxon>Kitasatosporales</taxon>
        <taxon>Streptomycetaceae</taxon>
        <taxon>Streptomyces</taxon>
    </lineage>
</organism>
<accession>A0ABS0NQ92</accession>
<protein>
    <submittedName>
        <fullName evidence="2">Bifunctional DNA primase/polymerase</fullName>
    </submittedName>
</protein>
<keyword evidence="3" id="KW-1185">Reference proteome</keyword>
<feature type="domain" description="DNA primase/polymerase bifunctional N-terminal" evidence="1">
    <location>
        <begin position="5"/>
        <end position="126"/>
    </location>
</feature>
<dbReference type="EMBL" id="JACYXC010000001">
    <property type="protein sequence ID" value="MBH5337262.1"/>
    <property type="molecule type" value="Genomic_DNA"/>
</dbReference>
<name>A0ABS0NQ92_9ACTN</name>